<sequence>MKNMSSYNQFHETLKEASDHILEVISKQINVNTFCVASNDRETSLIFSALHQDEHLFDAGTSLPFLDAY</sequence>
<dbReference type="OrthoDB" id="2935842at2"/>
<organism evidence="1 2">
    <name type="scientific">Halalkalibacter wakoensis JCM 9140</name>
    <dbReference type="NCBI Taxonomy" id="1236970"/>
    <lineage>
        <taxon>Bacteria</taxon>
        <taxon>Bacillati</taxon>
        <taxon>Bacillota</taxon>
        <taxon>Bacilli</taxon>
        <taxon>Bacillales</taxon>
        <taxon>Bacillaceae</taxon>
        <taxon>Halalkalibacter</taxon>
    </lineage>
</organism>
<reference evidence="1" key="1">
    <citation type="journal article" date="2014" name="Genome Announc.">
        <title>Draft Genome Sequences of Three Alkaliphilic Bacillus Strains, Bacillus wakoensis JCM 9140T, Bacillus akibai JCM 9157T, and Bacillus hemicellulosilyticus JCM 9152T.</title>
        <authorList>
            <person name="Yuki M."/>
            <person name="Oshima K."/>
            <person name="Suda W."/>
            <person name="Oshida Y."/>
            <person name="Kitamura K."/>
            <person name="Iida T."/>
            <person name="Hattori M."/>
            <person name="Ohkuma M."/>
        </authorList>
    </citation>
    <scope>NUCLEOTIDE SEQUENCE [LARGE SCALE GENOMIC DNA]</scope>
    <source>
        <strain evidence="1">JCM 9140</strain>
    </source>
</reference>
<name>W4Q0G3_9BACI</name>
<proteinExistence type="predicted"/>
<dbReference type="AlphaFoldDB" id="W4Q0G3"/>
<comment type="caution">
    <text evidence="1">The sequence shown here is derived from an EMBL/GenBank/DDBJ whole genome shotgun (WGS) entry which is preliminary data.</text>
</comment>
<dbReference type="Proteomes" id="UP000018890">
    <property type="component" value="Unassembled WGS sequence"/>
</dbReference>
<gene>
    <name evidence="1" type="ORF">JCM9140_836</name>
</gene>
<keyword evidence="2" id="KW-1185">Reference proteome</keyword>
<evidence type="ECO:0000313" key="1">
    <source>
        <dbReference type="EMBL" id="GAE24874.1"/>
    </source>
</evidence>
<dbReference type="RefSeq" id="WP_034742510.1">
    <property type="nucleotide sequence ID" value="NZ_BAUT01000005.1"/>
</dbReference>
<protein>
    <submittedName>
        <fullName evidence="1">Uncharacterized protein</fullName>
    </submittedName>
</protein>
<dbReference type="STRING" id="1236970.JCM9140_836"/>
<evidence type="ECO:0000313" key="2">
    <source>
        <dbReference type="Proteomes" id="UP000018890"/>
    </source>
</evidence>
<dbReference type="EMBL" id="BAUT01000005">
    <property type="protein sequence ID" value="GAE24874.1"/>
    <property type="molecule type" value="Genomic_DNA"/>
</dbReference>
<accession>W4Q0G3</accession>